<dbReference type="OrthoDB" id="9815647at2"/>
<dbReference type="EMBL" id="LXEN01000030">
    <property type="protein sequence ID" value="OAT35248.1"/>
    <property type="molecule type" value="Genomic_DNA"/>
</dbReference>
<dbReference type="PANTHER" id="PTHR43742">
    <property type="entry name" value="TRIMETHYLAMINE-N-OXIDE REDUCTASE"/>
    <property type="match status" value="1"/>
</dbReference>
<dbReference type="Gene3D" id="3.40.228.10">
    <property type="entry name" value="Dimethylsulfoxide Reductase, domain 2"/>
    <property type="match status" value="1"/>
</dbReference>
<sequence>MSISRRSFIKGIGISCVGCSLSSLPPGALAFDPINSLKGSSKLTPSLCEMCSYRCPIEAQVVNNKTVFIQGNRNAEHQHSRVCARGGSGVSLVNDPHRIIKPMKHKGPRGAGEWEVISWEQAYSEIAEKMNQIKEKHGAESLVFSSKSGSLSSHLFHLANAFGSPNTFTHASTCPAGKAIAASVMMGGDLAMDLANSRYILSFGHNLYEGIEVAETHELMTAQERGAKLVSFDPRLSVVSSKADEWFAIRPGGDLPVLMAMCHIMVKDNLYDKAFIEKFTVGFPELVEILQDTTPEWAQIHSDVPAKDIIRITHEIAAKAPHALAMPGHRATFNKEEINMRRMIFILNALLSNIEREGGMYQKKNATKYNKLAGIDVAPELAKLTVKNMPEITAQRIDATAPQFKYINKGGGIVQSIIDSTLQGIPYQTKAWIMSRHNPFQTISCRPDVEKVAQQLELIVSCDVYLSESAAYADYLLPETTYLERDEEISDVSGNNPAYALRQKVIEPIGDTKPSWLIWMELGKKLGLDNYYPWENMGVRQLYQVKGNENLYKEIHKKGYLSYGIPLLLREPNSVKTFVENYPNAIQHVDDNNTMEKSLSFKTPSGLIEIYSEELESRLENYGIPRFHNFPLKEKDELYFIQGKVAVHTNGATQYVPLLAELMWKNPVWLHPDTAKRHGINHGDEIFLENSIGKEKAHALLTEGIRPDTVFVYMGSGAKAGAKTPATTTGVHCGNLLSHEISPVSGTDVHTSGVRISRA</sequence>
<comment type="cofactor">
    <cofactor evidence="1">
        <name>Mo-bis(molybdopterin guanine dinucleotide)</name>
        <dbReference type="ChEBI" id="CHEBI:60539"/>
    </cofactor>
</comment>
<evidence type="ECO:0000313" key="11">
    <source>
        <dbReference type="EMBL" id="OAT35248.1"/>
    </source>
</evidence>
<evidence type="ECO:0000256" key="3">
    <source>
        <dbReference type="ARBA" id="ARBA00022485"/>
    </source>
</evidence>
<proteinExistence type="inferred from homology"/>
<dbReference type="GO" id="GO:0046872">
    <property type="term" value="F:metal ion binding"/>
    <property type="evidence" value="ECO:0007669"/>
    <property type="project" value="UniProtKB-KW"/>
</dbReference>
<dbReference type="FunFam" id="2.20.25.90:FF:000005">
    <property type="entry name" value="Thiosulfate reductase PhsA"/>
    <property type="match status" value="1"/>
</dbReference>
<dbReference type="CDD" id="cd02778">
    <property type="entry name" value="MopB_CT_Thiosulfate-R-like"/>
    <property type="match status" value="1"/>
</dbReference>
<keyword evidence="8" id="KW-0408">Iron</keyword>
<dbReference type="CDD" id="cd02755">
    <property type="entry name" value="MopB_Thiosulfate-R-like"/>
    <property type="match status" value="1"/>
</dbReference>
<dbReference type="PROSITE" id="PS00490">
    <property type="entry name" value="MOLYBDOPTERIN_PROK_2"/>
    <property type="match status" value="1"/>
</dbReference>
<keyword evidence="12" id="KW-1185">Reference proteome</keyword>
<evidence type="ECO:0000256" key="4">
    <source>
        <dbReference type="ARBA" id="ARBA00022505"/>
    </source>
</evidence>
<dbReference type="PROSITE" id="PS00932">
    <property type="entry name" value="MOLYBDOPTERIN_PROK_3"/>
    <property type="match status" value="1"/>
</dbReference>
<dbReference type="Gene3D" id="2.40.40.20">
    <property type="match status" value="1"/>
</dbReference>
<dbReference type="Gene3D" id="3.40.50.740">
    <property type="match status" value="1"/>
</dbReference>
<keyword evidence="9" id="KW-0411">Iron-sulfur</keyword>
<evidence type="ECO:0000256" key="1">
    <source>
        <dbReference type="ARBA" id="ARBA00001942"/>
    </source>
</evidence>
<dbReference type="PANTHER" id="PTHR43742:SF9">
    <property type="entry name" value="TETRATHIONATE REDUCTASE SUBUNIT A"/>
    <property type="match status" value="1"/>
</dbReference>
<dbReference type="InterPro" id="IPR006656">
    <property type="entry name" value="Mopterin_OxRdtase"/>
</dbReference>
<evidence type="ECO:0000313" key="12">
    <source>
        <dbReference type="Proteomes" id="UP000094023"/>
    </source>
</evidence>
<dbReference type="Gene3D" id="2.20.25.90">
    <property type="entry name" value="ADC-like domains"/>
    <property type="match status" value="1"/>
</dbReference>
<dbReference type="PROSITE" id="PS51669">
    <property type="entry name" value="4FE4S_MOW_BIS_MGD"/>
    <property type="match status" value="1"/>
</dbReference>
<dbReference type="RefSeq" id="WP_066746972.1">
    <property type="nucleotide sequence ID" value="NZ_LXEN01000030.1"/>
</dbReference>
<dbReference type="GO" id="GO:0016491">
    <property type="term" value="F:oxidoreductase activity"/>
    <property type="evidence" value="ECO:0007669"/>
    <property type="project" value="UniProtKB-KW"/>
</dbReference>
<dbReference type="EC" id="1.-.-.-" evidence="11"/>
<dbReference type="GO" id="GO:0043546">
    <property type="term" value="F:molybdopterin cofactor binding"/>
    <property type="evidence" value="ECO:0007669"/>
    <property type="project" value="InterPro"/>
</dbReference>
<comment type="caution">
    <text evidence="11">The sequence shown here is derived from an EMBL/GenBank/DDBJ whole genome shotgun (WGS) entry which is preliminary data.</text>
</comment>
<reference evidence="11 12" key="1">
    <citation type="submission" date="2016-04" db="EMBL/GenBank/DDBJ databases">
        <title>ATOL: Assembling a taxonomically balanced genome-scale reconstruction of the evolutionary history of the Enterobacteriaceae.</title>
        <authorList>
            <person name="Plunkett G.III."/>
            <person name="Neeno-Eckwall E.C."/>
            <person name="Glasner J.D."/>
            <person name="Perna N.T."/>
        </authorList>
    </citation>
    <scope>NUCLEOTIDE SEQUENCE [LARGE SCALE GENOMIC DNA]</scope>
    <source>
        <strain evidence="11 12">ATCC 19692</strain>
    </source>
</reference>
<dbReference type="InterPro" id="IPR006655">
    <property type="entry name" value="Mopterin_OxRdtase_prok_CS"/>
</dbReference>
<dbReference type="PATRIC" id="fig|1354337.4.peg.670"/>
<evidence type="ECO:0000256" key="5">
    <source>
        <dbReference type="ARBA" id="ARBA00022723"/>
    </source>
</evidence>
<dbReference type="SUPFAM" id="SSF50692">
    <property type="entry name" value="ADC-like"/>
    <property type="match status" value="1"/>
</dbReference>
<protein>
    <submittedName>
        <fullName evidence="11">Thiosulfate reductase</fullName>
        <ecNumber evidence="11">1.-.-.-</ecNumber>
    </submittedName>
</protein>
<feature type="domain" description="4Fe-4S Mo/W bis-MGD-type" evidence="10">
    <location>
        <begin position="41"/>
        <end position="97"/>
    </location>
</feature>
<dbReference type="Pfam" id="PF01568">
    <property type="entry name" value="Molydop_binding"/>
    <property type="match status" value="1"/>
</dbReference>
<evidence type="ECO:0000256" key="6">
    <source>
        <dbReference type="ARBA" id="ARBA00022729"/>
    </source>
</evidence>
<name>A0A198GDT0_9GAMM</name>
<organism evidence="11 12">
    <name type="scientific">Proteus myxofaciens ATCC 19692</name>
    <dbReference type="NCBI Taxonomy" id="1354337"/>
    <lineage>
        <taxon>Bacteria</taxon>
        <taxon>Pseudomonadati</taxon>
        <taxon>Pseudomonadota</taxon>
        <taxon>Gammaproteobacteria</taxon>
        <taxon>Enterobacterales</taxon>
        <taxon>Morganellaceae</taxon>
        <taxon>Proteus</taxon>
    </lineage>
</organism>
<accession>A0A198GDT0</accession>
<keyword evidence="6" id="KW-0732">Signal</keyword>
<evidence type="ECO:0000259" key="10">
    <source>
        <dbReference type="PROSITE" id="PS51669"/>
    </source>
</evidence>
<dbReference type="InterPro" id="IPR009010">
    <property type="entry name" value="Asp_de-COase-like_dom_sf"/>
</dbReference>
<keyword evidence="7 11" id="KW-0560">Oxidoreductase</keyword>
<dbReference type="InterPro" id="IPR006311">
    <property type="entry name" value="TAT_signal"/>
</dbReference>
<dbReference type="Pfam" id="PF04879">
    <property type="entry name" value="Molybdop_Fe4S4"/>
    <property type="match status" value="1"/>
</dbReference>
<keyword evidence="3" id="KW-0004">4Fe-4S</keyword>
<dbReference type="InterPro" id="IPR006963">
    <property type="entry name" value="Mopterin_OxRdtase_4Fe-4S_dom"/>
</dbReference>
<evidence type="ECO:0000256" key="2">
    <source>
        <dbReference type="ARBA" id="ARBA00010312"/>
    </source>
</evidence>
<keyword evidence="5" id="KW-0479">Metal-binding</keyword>
<keyword evidence="4" id="KW-0500">Molybdenum</keyword>
<dbReference type="InterPro" id="IPR050612">
    <property type="entry name" value="Prok_Mopterin_Oxidored"/>
</dbReference>
<dbReference type="InterPro" id="IPR006657">
    <property type="entry name" value="MoPterin_dinucl-bd_dom"/>
</dbReference>
<dbReference type="NCBIfam" id="NF012032">
    <property type="entry name" value="PRK15488.1"/>
    <property type="match status" value="1"/>
</dbReference>
<comment type="similarity">
    <text evidence="2">Belongs to the prokaryotic molybdopterin-containing oxidoreductase family.</text>
</comment>
<evidence type="ECO:0000256" key="7">
    <source>
        <dbReference type="ARBA" id="ARBA00023002"/>
    </source>
</evidence>
<evidence type="ECO:0000256" key="9">
    <source>
        <dbReference type="ARBA" id="ARBA00023014"/>
    </source>
</evidence>
<dbReference type="PROSITE" id="PS51318">
    <property type="entry name" value="TAT"/>
    <property type="match status" value="1"/>
</dbReference>
<dbReference type="STRING" id="1354337.M983_0648"/>
<dbReference type="AlphaFoldDB" id="A0A198GDT0"/>
<evidence type="ECO:0000256" key="8">
    <source>
        <dbReference type="ARBA" id="ARBA00023004"/>
    </source>
</evidence>
<dbReference type="SMART" id="SM00926">
    <property type="entry name" value="Molybdop_Fe4S4"/>
    <property type="match status" value="1"/>
</dbReference>
<dbReference type="Pfam" id="PF00384">
    <property type="entry name" value="Molybdopterin"/>
    <property type="match status" value="1"/>
</dbReference>
<gene>
    <name evidence="11" type="ORF">M983_0648</name>
</gene>
<dbReference type="SUPFAM" id="SSF53706">
    <property type="entry name" value="Formate dehydrogenase/DMSO reductase, domains 1-3"/>
    <property type="match status" value="1"/>
</dbReference>
<dbReference type="Proteomes" id="UP000094023">
    <property type="component" value="Unassembled WGS sequence"/>
</dbReference>
<dbReference type="GO" id="GO:0051539">
    <property type="term" value="F:4 iron, 4 sulfur cluster binding"/>
    <property type="evidence" value="ECO:0007669"/>
    <property type="project" value="UniProtKB-KW"/>
</dbReference>